<evidence type="ECO:0000256" key="4">
    <source>
        <dbReference type="ARBA" id="ARBA00023136"/>
    </source>
</evidence>
<feature type="transmembrane region" description="Helical" evidence="5">
    <location>
        <begin position="298"/>
        <end position="320"/>
    </location>
</feature>
<name>A0A1A3H788_MYCMU</name>
<protein>
    <recommendedName>
        <fullName evidence="6">Major facilitator superfamily (MFS) profile domain-containing protein</fullName>
    </recommendedName>
</protein>
<dbReference type="Proteomes" id="UP000093898">
    <property type="component" value="Unassembled WGS sequence"/>
</dbReference>
<dbReference type="Pfam" id="PF07690">
    <property type="entry name" value="MFS_1"/>
    <property type="match status" value="1"/>
</dbReference>
<dbReference type="EMBL" id="LZLC01000070">
    <property type="protein sequence ID" value="OBJ43905.1"/>
    <property type="molecule type" value="Genomic_DNA"/>
</dbReference>
<dbReference type="GO" id="GO:0005886">
    <property type="term" value="C:plasma membrane"/>
    <property type="evidence" value="ECO:0007669"/>
    <property type="project" value="UniProtKB-SubCell"/>
</dbReference>
<evidence type="ECO:0000313" key="8">
    <source>
        <dbReference type="Proteomes" id="UP000093898"/>
    </source>
</evidence>
<evidence type="ECO:0000259" key="6">
    <source>
        <dbReference type="PROSITE" id="PS50850"/>
    </source>
</evidence>
<comment type="subcellular location">
    <subcellularLocation>
        <location evidence="1">Cell membrane</location>
        <topology evidence="1">Multi-pass membrane protein</topology>
    </subcellularLocation>
</comment>
<dbReference type="CDD" id="cd17393">
    <property type="entry name" value="MFS_MosC_like"/>
    <property type="match status" value="1"/>
</dbReference>
<feature type="transmembrane region" description="Helical" evidence="5">
    <location>
        <begin position="205"/>
        <end position="223"/>
    </location>
</feature>
<dbReference type="PANTHER" id="PTHR23514:SF13">
    <property type="entry name" value="INNER MEMBRANE PROTEIN YBJJ"/>
    <property type="match status" value="1"/>
</dbReference>
<keyword evidence="2 5" id="KW-0812">Transmembrane</keyword>
<evidence type="ECO:0000313" key="7">
    <source>
        <dbReference type="EMBL" id="OBJ43905.1"/>
    </source>
</evidence>
<dbReference type="OrthoDB" id="151222at2"/>
<feature type="transmembrane region" description="Helical" evidence="5">
    <location>
        <begin position="90"/>
        <end position="114"/>
    </location>
</feature>
<feature type="transmembrane region" description="Helical" evidence="5">
    <location>
        <begin position="355"/>
        <end position="376"/>
    </location>
</feature>
<dbReference type="GO" id="GO:0022857">
    <property type="term" value="F:transmembrane transporter activity"/>
    <property type="evidence" value="ECO:0007669"/>
    <property type="project" value="InterPro"/>
</dbReference>
<reference evidence="8" key="1">
    <citation type="submission" date="2016-06" db="EMBL/GenBank/DDBJ databases">
        <authorList>
            <person name="Sutton G."/>
            <person name="Brinkac L."/>
            <person name="Sanka R."/>
            <person name="Adams M."/>
            <person name="Lau E."/>
            <person name="Garcia-Basteiro A."/>
            <person name="Lopez-Varela E."/>
            <person name="Palencia S."/>
        </authorList>
    </citation>
    <scope>NUCLEOTIDE SEQUENCE [LARGE SCALE GENOMIC DNA]</scope>
    <source>
        <strain evidence="8">1127319.6</strain>
    </source>
</reference>
<dbReference type="RefSeq" id="WP_064980023.1">
    <property type="nucleotide sequence ID" value="NZ_LZLC01000070.1"/>
</dbReference>
<evidence type="ECO:0000256" key="2">
    <source>
        <dbReference type="ARBA" id="ARBA00022692"/>
    </source>
</evidence>
<gene>
    <name evidence="7" type="ORF">A5630_17730</name>
</gene>
<dbReference type="AlphaFoldDB" id="A0A1A3H788"/>
<feature type="transmembrane region" description="Helical" evidence="5">
    <location>
        <begin position="327"/>
        <end position="349"/>
    </location>
</feature>
<evidence type="ECO:0000256" key="1">
    <source>
        <dbReference type="ARBA" id="ARBA00004651"/>
    </source>
</evidence>
<feature type="transmembrane region" description="Helical" evidence="5">
    <location>
        <begin position="126"/>
        <end position="147"/>
    </location>
</feature>
<feature type="transmembrane region" description="Helical" evidence="5">
    <location>
        <begin position="153"/>
        <end position="174"/>
    </location>
</feature>
<feature type="transmembrane region" description="Helical" evidence="5">
    <location>
        <begin position="271"/>
        <end position="292"/>
    </location>
</feature>
<dbReference type="PROSITE" id="PS50850">
    <property type="entry name" value="MFS"/>
    <property type="match status" value="1"/>
</dbReference>
<keyword evidence="3 5" id="KW-1133">Transmembrane helix</keyword>
<dbReference type="PANTHER" id="PTHR23514">
    <property type="entry name" value="BYPASS OF STOP CODON PROTEIN 6"/>
    <property type="match status" value="1"/>
</dbReference>
<proteinExistence type="predicted"/>
<dbReference type="SUPFAM" id="SSF103473">
    <property type="entry name" value="MFS general substrate transporter"/>
    <property type="match status" value="1"/>
</dbReference>
<feature type="transmembrane region" description="Helical" evidence="5">
    <location>
        <begin position="34"/>
        <end position="57"/>
    </location>
</feature>
<evidence type="ECO:0000256" key="5">
    <source>
        <dbReference type="SAM" id="Phobius"/>
    </source>
</evidence>
<sequence>MGVCLLFACFGTTLATWAVHLPTLQHVTGMTTAMVGTVLLTSGIGALVGMQVCGVLLDRLSGPSVTLSAGMAMAVSVLVLLAAATTAGALVGALLFGVATGAADVSMNAAAIGVERAYGRPIMASFHAVFSLGSAAGSLLATVAFAFHLPALAAAAAVSVLVVTVLAAISRWLVGFTLRAGDDGVQNEDPVAIPPARKAASLHRVVVLGLLAFLLLLSEGGAMDWSSLHAQQHFAANPAVGSLAFGCFVTAMTLGRFCVDRIVARIGAAAVVRSGCALATLGIGTVIVAPAISVALVGWLLFGLGLSGGIPQVFTAAGGAGEGSNQVLARVVGMGYVAMLAGPALIGWLAQVSSINNALLLPLCATTVCVLAAAAVGPRDTANRKDCAA</sequence>
<accession>A0A1A3H788</accession>
<comment type="caution">
    <text evidence="7">The sequence shown here is derived from an EMBL/GenBank/DDBJ whole genome shotgun (WGS) entry which is preliminary data.</text>
</comment>
<keyword evidence="4 5" id="KW-0472">Membrane</keyword>
<feature type="transmembrane region" description="Helical" evidence="5">
    <location>
        <begin position="235"/>
        <end position="259"/>
    </location>
</feature>
<evidence type="ECO:0000256" key="3">
    <source>
        <dbReference type="ARBA" id="ARBA00022989"/>
    </source>
</evidence>
<organism evidence="7 8">
    <name type="scientific">Mycolicibacterium mucogenicum</name>
    <name type="common">Mycobacterium mucogenicum</name>
    <dbReference type="NCBI Taxonomy" id="56689"/>
    <lineage>
        <taxon>Bacteria</taxon>
        <taxon>Bacillati</taxon>
        <taxon>Actinomycetota</taxon>
        <taxon>Actinomycetes</taxon>
        <taxon>Mycobacteriales</taxon>
        <taxon>Mycobacteriaceae</taxon>
        <taxon>Mycolicibacterium</taxon>
    </lineage>
</organism>
<dbReference type="InterPro" id="IPR020846">
    <property type="entry name" value="MFS_dom"/>
</dbReference>
<dbReference type="Gene3D" id="1.20.1250.20">
    <property type="entry name" value="MFS general substrate transporter like domains"/>
    <property type="match status" value="2"/>
</dbReference>
<feature type="domain" description="Major facilitator superfamily (MFS) profile" evidence="6">
    <location>
        <begin position="1"/>
        <end position="171"/>
    </location>
</feature>
<dbReference type="InterPro" id="IPR011701">
    <property type="entry name" value="MFS"/>
</dbReference>
<dbReference type="InterPro" id="IPR036259">
    <property type="entry name" value="MFS_trans_sf"/>
</dbReference>
<feature type="transmembrane region" description="Helical" evidence="5">
    <location>
        <begin position="64"/>
        <end position="84"/>
    </location>
</feature>
<dbReference type="InterPro" id="IPR051788">
    <property type="entry name" value="MFS_Transporter"/>
</dbReference>